<organism evidence="1 2">
    <name type="scientific">Colocasia esculenta</name>
    <name type="common">Wild taro</name>
    <name type="synonym">Arum esculentum</name>
    <dbReference type="NCBI Taxonomy" id="4460"/>
    <lineage>
        <taxon>Eukaryota</taxon>
        <taxon>Viridiplantae</taxon>
        <taxon>Streptophyta</taxon>
        <taxon>Embryophyta</taxon>
        <taxon>Tracheophyta</taxon>
        <taxon>Spermatophyta</taxon>
        <taxon>Magnoliopsida</taxon>
        <taxon>Liliopsida</taxon>
        <taxon>Araceae</taxon>
        <taxon>Aroideae</taxon>
        <taxon>Colocasieae</taxon>
        <taxon>Colocasia</taxon>
    </lineage>
</organism>
<name>A0A843VCW4_COLES</name>
<protein>
    <submittedName>
        <fullName evidence="1">Uncharacterized protein</fullName>
    </submittedName>
</protein>
<evidence type="ECO:0000313" key="2">
    <source>
        <dbReference type="Proteomes" id="UP000652761"/>
    </source>
</evidence>
<dbReference type="Proteomes" id="UP000652761">
    <property type="component" value="Unassembled WGS sequence"/>
</dbReference>
<dbReference type="AlphaFoldDB" id="A0A843VCW4"/>
<gene>
    <name evidence="1" type="ORF">Taro_024986</name>
</gene>
<reference evidence="1" key="1">
    <citation type="submission" date="2017-07" db="EMBL/GenBank/DDBJ databases">
        <title>Taro Niue Genome Assembly and Annotation.</title>
        <authorList>
            <person name="Atibalentja N."/>
            <person name="Keating K."/>
            <person name="Fields C.J."/>
        </authorList>
    </citation>
    <scope>NUCLEOTIDE SEQUENCE</scope>
    <source>
        <strain evidence="1">Niue_2</strain>
        <tissue evidence="1">Leaf</tissue>
    </source>
</reference>
<keyword evidence="2" id="KW-1185">Reference proteome</keyword>
<evidence type="ECO:0000313" key="1">
    <source>
        <dbReference type="EMBL" id="MQL92367.1"/>
    </source>
</evidence>
<accession>A0A843VCW4</accession>
<comment type="caution">
    <text evidence="1">The sequence shown here is derived from an EMBL/GenBank/DDBJ whole genome shotgun (WGS) entry which is preliminary data.</text>
</comment>
<proteinExistence type="predicted"/>
<sequence>MKANPPVELRGALSATGISGDHCGPSVSSRRCSRRLQYRHQRCRKGGLGGVRSGVTAPLVSCRASTPSIAVSIY</sequence>
<dbReference type="EMBL" id="NMUH01001440">
    <property type="protein sequence ID" value="MQL92367.1"/>
    <property type="molecule type" value="Genomic_DNA"/>
</dbReference>